<sequence>MDEQGAGRLRDDAAVDRDRDVLGAALHIYAVSAGAGGLWVGSGGGHLFLASSVCGSVPGGWDTFRVSPGWGGAFRVRVTPSGVFRVAPSGVFRVAPSGVSRLLPGVTGVMSPVWGNVLGAAVIPEALRVIPEGVTPRPTRGARPGPPGAPPRG</sequence>
<evidence type="ECO:0000256" key="1">
    <source>
        <dbReference type="SAM" id="MobiDB-lite"/>
    </source>
</evidence>
<feature type="compositionally biased region" description="Pro residues" evidence="1">
    <location>
        <begin position="144"/>
        <end position="153"/>
    </location>
</feature>
<accession>A0A4D4KFW1</accession>
<dbReference type="AlphaFoldDB" id="A0A4D4KFW1"/>
<protein>
    <submittedName>
        <fullName evidence="2">Uncharacterized protein</fullName>
    </submittedName>
</protein>
<keyword evidence="3" id="KW-1185">Reference proteome</keyword>
<organism evidence="2 3">
    <name type="scientific">Streptomyces antimycoticus</name>
    <dbReference type="NCBI Taxonomy" id="68175"/>
    <lineage>
        <taxon>Bacteria</taxon>
        <taxon>Bacillati</taxon>
        <taxon>Actinomycetota</taxon>
        <taxon>Actinomycetes</taxon>
        <taxon>Kitasatosporales</taxon>
        <taxon>Streptomycetaceae</taxon>
        <taxon>Streptomyces</taxon>
        <taxon>Streptomyces violaceusniger group</taxon>
    </lineage>
</organism>
<reference evidence="2 3" key="1">
    <citation type="journal article" date="2020" name="Int. J. Syst. Evol. Microbiol.">
        <title>Reclassification of Streptomyces castelarensis and Streptomyces sporoclivatus as later heterotypic synonyms of Streptomyces antimycoticus.</title>
        <authorList>
            <person name="Komaki H."/>
            <person name="Tamura T."/>
        </authorList>
    </citation>
    <scope>NUCLEOTIDE SEQUENCE [LARGE SCALE GENOMIC DNA]</scope>
    <source>
        <strain evidence="2 3">NBRC 12839</strain>
    </source>
</reference>
<dbReference type="Proteomes" id="UP000299290">
    <property type="component" value="Unassembled WGS sequence"/>
</dbReference>
<evidence type="ECO:0000313" key="3">
    <source>
        <dbReference type="Proteomes" id="UP000299290"/>
    </source>
</evidence>
<gene>
    <name evidence="2" type="ORF">SANT12839_063600</name>
</gene>
<name>A0A4D4KFW1_9ACTN</name>
<evidence type="ECO:0000313" key="2">
    <source>
        <dbReference type="EMBL" id="GDY45478.1"/>
    </source>
</evidence>
<dbReference type="EMBL" id="BJHV01000001">
    <property type="protein sequence ID" value="GDY45478.1"/>
    <property type="molecule type" value="Genomic_DNA"/>
</dbReference>
<feature type="region of interest" description="Disordered" evidence="1">
    <location>
        <begin position="133"/>
        <end position="153"/>
    </location>
</feature>
<proteinExistence type="predicted"/>
<comment type="caution">
    <text evidence="2">The sequence shown here is derived from an EMBL/GenBank/DDBJ whole genome shotgun (WGS) entry which is preliminary data.</text>
</comment>